<evidence type="ECO:0000313" key="2">
    <source>
        <dbReference type="EMBL" id="MFC1418776.1"/>
    </source>
</evidence>
<dbReference type="Proteomes" id="UP001592531">
    <property type="component" value="Unassembled WGS sequence"/>
</dbReference>
<sequence length="82" mass="8959">MSAAAAGPELRHYLVAWEIDAYAYGPHEAAEAAERRMRAAAHREVDDFAVRDQVTGQTVRIDLVGEEGGPEPGELASRHIDM</sequence>
<gene>
    <name evidence="2" type="ORF">ACEZDE_19365</name>
</gene>
<proteinExistence type="predicted"/>
<organism evidence="2 3">
    <name type="scientific">Streptacidiphilus cavernicola</name>
    <dbReference type="NCBI Taxonomy" id="3342716"/>
    <lineage>
        <taxon>Bacteria</taxon>
        <taxon>Bacillati</taxon>
        <taxon>Actinomycetota</taxon>
        <taxon>Actinomycetes</taxon>
        <taxon>Kitasatosporales</taxon>
        <taxon>Streptomycetaceae</taxon>
        <taxon>Streptacidiphilus</taxon>
    </lineage>
</organism>
<comment type="caution">
    <text evidence="2">The sequence shown here is derived from an EMBL/GenBank/DDBJ whole genome shotgun (WGS) entry which is preliminary data.</text>
</comment>
<accession>A0ABV6VYW3</accession>
<keyword evidence="3" id="KW-1185">Reference proteome</keyword>
<evidence type="ECO:0000313" key="3">
    <source>
        <dbReference type="Proteomes" id="UP001592531"/>
    </source>
</evidence>
<evidence type="ECO:0000256" key="1">
    <source>
        <dbReference type="SAM" id="MobiDB-lite"/>
    </source>
</evidence>
<name>A0ABV6VYW3_9ACTN</name>
<protein>
    <submittedName>
        <fullName evidence="2">Uncharacterized protein</fullName>
    </submittedName>
</protein>
<feature type="region of interest" description="Disordered" evidence="1">
    <location>
        <begin position="63"/>
        <end position="82"/>
    </location>
</feature>
<dbReference type="RefSeq" id="WP_380537572.1">
    <property type="nucleotide sequence ID" value="NZ_JBHFAB010000013.1"/>
</dbReference>
<reference evidence="2 3" key="1">
    <citation type="submission" date="2024-09" db="EMBL/GenBank/DDBJ databases">
        <authorList>
            <person name="Lee S.D."/>
        </authorList>
    </citation>
    <scope>NUCLEOTIDE SEQUENCE [LARGE SCALE GENOMIC DNA]</scope>
    <source>
        <strain evidence="2 3">N8-3</strain>
    </source>
</reference>
<dbReference type="EMBL" id="JBHFAB010000013">
    <property type="protein sequence ID" value="MFC1418776.1"/>
    <property type="molecule type" value="Genomic_DNA"/>
</dbReference>